<dbReference type="InterPro" id="IPR006426">
    <property type="entry name" value="Asn_synth_AEB"/>
</dbReference>
<evidence type="ECO:0000256" key="5">
    <source>
        <dbReference type="ARBA" id="ARBA00022605"/>
    </source>
</evidence>
<evidence type="ECO:0000313" key="20">
    <source>
        <dbReference type="WBParaSite" id="EVEC_0000504201-mRNA-1"/>
    </source>
</evidence>
<dbReference type="EC" id="6.3.5.4" evidence="2"/>
<evidence type="ECO:0000256" key="14">
    <source>
        <dbReference type="PIRSR" id="PIRSR001589-2"/>
    </source>
</evidence>
<evidence type="ECO:0000313" key="18">
    <source>
        <dbReference type="EMBL" id="VDD89975.1"/>
    </source>
</evidence>
<sequence length="580" mass="66908">MCGIFAVCHCNKASGKTTARFCFETAKKHAHRQKHRGPDYRGFYQNEQTGDILCHERLSIMDLSYKCAHPIQGSQPNHQVIHNGEIYNHAILRQDLLKEFAMRTECDSETIIYLYEKIRNGMMCNQLDGIFTFALIYEKEFLVARDPIGIKPLYYGIDKEGRYLFSSEMKIIEDICGENFMKTFPPGHFWTPENGFVRYFNPLWLEPSNATNEANLLAIREALTAATIKRLISDAPLGVLLSGGLDSSLVSSIASREMRLLGYNMMSFSIALDEFQPDTVAARKVAKFIGTEHHEFHFTIKEGIDNLRNLIWHLETYDVTSIRASTPMFFLSKKISELGVKVVLSGEGADEIFGGYLYFHNAPDDYAFQQETIRRVNLLSTADCLRADKSCMAHAVEVRVPFLDKAFLEVAMMTHPRYKRPVVYENRPVEKYFLRKAFDDPDKPYLPKEILWRQKEQFSDGVGYNWIDQLRDYCASKVSDEEMKLAGKTFPYNTPTTKEGYYYRKIFHELFPSENAAKTVKKWVPKWQESEDPSGRVCSVHLKRITNETEKSGVRNSTIMKQSLKEQKSMTPRQQELCMH</sequence>
<dbReference type="Gene3D" id="3.40.50.620">
    <property type="entry name" value="HUPs"/>
    <property type="match status" value="1"/>
</dbReference>
<dbReference type="InterPro" id="IPR017932">
    <property type="entry name" value="GATase_2_dom"/>
</dbReference>
<dbReference type="SUPFAM" id="SSF56235">
    <property type="entry name" value="N-terminal nucleophile aminohydrolases (Ntn hydrolases)"/>
    <property type="match status" value="1"/>
</dbReference>
<evidence type="ECO:0000256" key="11">
    <source>
        <dbReference type="ARBA" id="ARBA00048741"/>
    </source>
</evidence>
<dbReference type="CDD" id="cd00712">
    <property type="entry name" value="AsnB"/>
    <property type="match status" value="1"/>
</dbReference>
<evidence type="ECO:0000256" key="8">
    <source>
        <dbReference type="ARBA" id="ARBA00022888"/>
    </source>
</evidence>
<dbReference type="NCBIfam" id="NF006949">
    <property type="entry name" value="PRK09431.1"/>
    <property type="match status" value="1"/>
</dbReference>
<name>A0A0N4V4I5_ENTVE</name>
<evidence type="ECO:0000313" key="19">
    <source>
        <dbReference type="Proteomes" id="UP000274131"/>
    </source>
</evidence>
<feature type="binding site" evidence="14">
    <location>
        <position position="270"/>
    </location>
    <ligand>
        <name>ATP</name>
        <dbReference type="ChEBI" id="CHEBI:30616"/>
    </ligand>
</feature>
<dbReference type="Gene3D" id="3.60.20.10">
    <property type="entry name" value="Glutamine Phosphoribosylpyrophosphate, subunit 1, domain 1"/>
    <property type="match status" value="1"/>
</dbReference>
<dbReference type="InterPro" id="IPR029055">
    <property type="entry name" value="Ntn_hydrolases_N"/>
</dbReference>
<dbReference type="STRING" id="51028.A0A0N4V4I5"/>
<evidence type="ECO:0000256" key="12">
    <source>
        <dbReference type="PIRNR" id="PIRNR001589"/>
    </source>
</evidence>
<feature type="site" description="Important for beta-aspartyl-AMP intermediate formation" evidence="15">
    <location>
        <position position="347"/>
    </location>
</feature>
<evidence type="ECO:0000256" key="4">
    <source>
        <dbReference type="ARBA" id="ARBA00022598"/>
    </source>
</evidence>
<dbReference type="InterPro" id="IPR050795">
    <property type="entry name" value="Asn_Synthetase"/>
</dbReference>
<dbReference type="NCBIfam" id="TIGR01536">
    <property type="entry name" value="asn_synth_AEB"/>
    <property type="match status" value="1"/>
</dbReference>
<feature type="binding site" evidence="14">
    <location>
        <begin position="345"/>
        <end position="346"/>
    </location>
    <ligand>
        <name>ATP</name>
        <dbReference type="ChEBI" id="CHEBI:30616"/>
    </ligand>
</feature>
<evidence type="ECO:0000256" key="7">
    <source>
        <dbReference type="ARBA" id="ARBA00022840"/>
    </source>
</evidence>
<dbReference type="InterPro" id="IPR033738">
    <property type="entry name" value="AsnB_N"/>
</dbReference>
<feature type="domain" description="Glutamine amidotransferase type-2" evidence="17">
    <location>
        <begin position="2"/>
        <end position="195"/>
    </location>
</feature>
<keyword evidence="7 12" id="KW-0067">ATP-binding</keyword>
<evidence type="ECO:0000256" key="3">
    <source>
        <dbReference type="ARBA" id="ARBA00021389"/>
    </source>
</evidence>
<evidence type="ECO:0000256" key="1">
    <source>
        <dbReference type="ARBA" id="ARBA00005187"/>
    </source>
</evidence>
<dbReference type="GO" id="GO:0004066">
    <property type="term" value="F:asparagine synthase (glutamine-hydrolyzing) activity"/>
    <property type="evidence" value="ECO:0007669"/>
    <property type="project" value="UniProtKB-EC"/>
</dbReference>
<evidence type="ECO:0000256" key="9">
    <source>
        <dbReference type="ARBA" id="ARBA00022962"/>
    </source>
</evidence>
<dbReference type="EMBL" id="UXUI01007941">
    <property type="protein sequence ID" value="VDD89975.1"/>
    <property type="molecule type" value="Genomic_DNA"/>
</dbReference>
<feature type="region of interest" description="Disordered" evidence="16">
    <location>
        <begin position="561"/>
        <end position="580"/>
    </location>
</feature>
<dbReference type="OrthoDB" id="409189at2759"/>
<feature type="binding site" evidence="14">
    <location>
        <position position="240"/>
    </location>
    <ligand>
        <name>ATP</name>
        <dbReference type="ChEBI" id="CHEBI:30616"/>
    </ligand>
</feature>
<reference evidence="20" key="1">
    <citation type="submission" date="2017-02" db="UniProtKB">
        <authorList>
            <consortium name="WormBaseParasite"/>
        </authorList>
    </citation>
    <scope>IDENTIFICATION</scope>
</reference>
<comment type="pathway">
    <text evidence="1">Amino-acid biosynthesis; L-asparagine biosynthesis; L-asparagine from L-aspartate (L-Gln route): step 1/1.</text>
</comment>
<gene>
    <name evidence="18" type="ORF">EVEC_LOCUS4726</name>
</gene>
<proteinExistence type="predicted"/>
<dbReference type="Pfam" id="PF13537">
    <property type="entry name" value="GATase_7"/>
    <property type="match status" value="1"/>
</dbReference>
<reference evidence="18 19" key="2">
    <citation type="submission" date="2018-10" db="EMBL/GenBank/DDBJ databases">
        <authorList>
            <consortium name="Pathogen Informatics"/>
        </authorList>
    </citation>
    <scope>NUCLEOTIDE SEQUENCE [LARGE SCALE GENOMIC DNA]</scope>
</reference>
<keyword evidence="4" id="KW-0436">Ligase</keyword>
<organism evidence="20">
    <name type="scientific">Enterobius vermicularis</name>
    <name type="common">Human pinworm</name>
    <dbReference type="NCBI Taxonomy" id="51028"/>
    <lineage>
        <taxon>Eukaryota</taxon>
        <taxon>Metazoa</taxon>
        <taxon>Ecdysozoa</taxon>
        <taxon>Nematoda</taxon>
        <taxon>Chromadorea</taxon>
        <taxon>Rhabditida</taxon>
        <taxon>Spirurina</taxon>
        <taxon>Oxyuridomorpha</taxon>
        <taxon>Oxyuroidea</taxon>
        <taxon>Oxyuridae</taxon>
        <taxon>Enterobius</taxon>
    </lineage>
</organism>
<dbReference type="SUPFAM" id="SSF52402">
    <property type="entry name" value="Adenine nucleotide alpha hydrolases-like"/>
    <property type="match status" value="1"/>
</dbReference>
<feature type="binding site" evidence="14">
    <location>
        <position position="107"/>
    </location>
    <ligand>
        <name>L-glutamine</name>
        <dbReference type="ChEBI" id="CHEBI:58359"/>
    </ligand>
</feature>
<dbReference type="GO" id="GO:0005524">
    <property type="term" value="F:ATP binding"/>
    <property type="evidence" value="ECO:0007669"/>
    <property type="project" value="UniProtKB-KW"/>
</dbReference>
<dbReference type="InterPro" id="IPR014729">
    <property type="entry name" value="Rossmann-like_a/b/a_fold"/>
</dbReference>
<dbReference type="InterPro" id="IPR001962">
    <property type="entry name" value="Asn_synthase"/>
</dbReference>
<evidence type="ECO:0000256" key="16">
    <source>
        <dbReference type="SAM" id="MobiDB-lite"/>
    </source>
</evidence>
<dbReference type="PANTHER" id="PTHR11772">
    <property type="entry name" value="ASPARAGINE SYNTHETASE"/>
    <property type="match status" value="1"/>
</dbReference>
<evidence type="ECO:0000256" key="6">
    <source>
        <dbReference type="ARBA" id="ARBA00022741"/>
    </source>
</evidence>
<evidence type="ECO:0000256" key="13">
    <source>
        <dbReference type="PIRSR" id="PIRSR001589-1"/>
    </source>
</evidence>
<keyword evidence="8 13" id="KW-0061">Asparagine biosynthesis</keyword>
<dbReference type="Proteomes" id="UP000274131">
    <property type="component" value="Unassembled WGS sequence"/>
</dbReference>
<dbReference type="CDD" id="cd01991">
    <property type="entry name" value="Asn_synthase_B_C"/>
    <property type="match status" value="1"/>
</dbReference>
<dbReference type="PIRSF" id="PIRSF001589">
    <property type="entry name" value="Asn_synthetase_glu-h"/>
    <property type="match status" value="1"/>
</dbReference>
<dbReference type="PANTHER" id="PTHR11772:SF2">
    <property type="entry name" value="ASPARAGINE SYNTHETASE [GLUTAMINE-HYDROLYZING]"/>
    <property type="match status" value="1"/>
</dbReference>
<keyword evidence="9 13" id="KW-0315">Glutamine amidotransferase</keyword>
<dbReference type="GO" id="GO:0070981">
    <property type="term" value="P:L-asparagine biosynthetic process"/>
    <property type="evidence" value="ECO:0007669"/>
    <property type="project" value="UniProtKB-UniPathway"/>
</dbReference>
<evidence type="ECO:0000256" key="2">
    <source>
        <dbReference type="ARBA" id="ARBA00012737"/>
    </source>
</evidence>
<feature type="active site" description="For GATase activity" evidence="13">
    <location>
        <position position="2"/>
    </location>
</feature>
<evidence type="ECO:0000256" key="10">
    <source>
        <dbReference type="ARBA" id="ARBA00030234"/>
    </source>
</evidence>
<dbReference type="AlphaFoldDB" id="A0A0N4V4I5"/>
<dbReference type="UniPathway" id="UPA00134">
    <property type="reaction ID" value="UER00195"/>
</dbReference>
<evidence type="ECO:0000259" key="17">
    <source>
        <dbReference type="PROSITE" id="PS51278"/>
    </source>
</evidence>
<dbReference type="GO" id="GO:0005829">
    <property type="term" value="C:cytosol"/>
    <property type="evidence" value="ECO:0007669"/>
    <property type="project" value="TreeGrafter"/>
</dbReference>
<keyword evidence="5 13" id="KW-0028">Amino-acid biosynthesis</keyword>
<comment type="catalytic activity">
    <reaction evidence="11">
        <text>L-aspartate + L-glutamine + ATP + H2O = L-asparagine + L-glutamate + AMP + diphosphate + H(+)</text>
        <dbReference type="Rhea" id="RHEA:12228"/>
        <dbReference type="ChEBI" id="CHEBI:15377"/>
        <dbReference type="ChEBI" id="CHEBI:15378"/>
        <dbReference type="ChEBI" id="CHEBI:29985"/>
        <dbReference type="ChEBI" id="CHEBI:29991"/>
        <dbReference type="ChEBI" id="CHEBI:30616"/>
        <dbReference type="ChEBI" id="CHEBI:33019"/>
        <dbReference type="ChEBI" id="CHEBI:58048"/>
        <dbReference type="ChEBI" id="CHEBI:58359"/>
        <dbReference type="ChEBI" id="CHEBI:456215"/>
        <dbReference type="EC" id="6.3.5.4"/>
    </reaction>
</comment>
<keyword evidence="6 12" id="KW-0547">Nucleotide-binding</keyword>
<keyword evidence="19" id="KW-1185">Reference proteome</keyword>
<accession>A0A0N4V4I5</accession>
<dbReference type="WBParaSite" id="EVEC_0000504201-mRNA-1">
    <property type="protein sequence ID" value="EVEC_0000504201-mRNA-1"/>
    <property type="gene ID" value="EVEC_0000504201"/>
</dbReference>
<protein>
    <recommendedName>
        <fullName evidence="3">Asparagine synthetase [glutamine-hydrolyzing]</fullName>
        <ecNumber evidence="2">6.3.5.4</ecNumber>
    </recommendedName>
    <alternativeName>
        <fullName evidence="10">Glutamine-dependent asparagine synthetase</fullName>
    </alternativeName>
</protein>
<dbReference type="Pfam" id="PF00733">
    <property type="entry name" value="Asn_synthase"/>
    <property type="match status" value="2"/>
</dbReference>
<dbReference type="FunFam" id="3.40.50.620:FF:000031">
    <property type="entry name" value="Asparagine synthase B"/>
    <property type="match status" value="1"/>
</dbReference>
<evidence type="ECO:0000256" key="15">
    <source>
        <dbReference type="PIRSR" id="PIRSR001589-3"/>
    </source>
</evidence>
<dbReference type="PROSITE" id="PS51278">
    <property type="entry name" value="GATASE_TYPE_2"/>
    <property type="match status" value="1"/>
</dbReference>